<comment type="similarity">
    <text evidence="2 3">Belongs to the DegT/DnrJ/EryC1 family.</text>
</comment>
<dbReference type="InterPro" id="IPR000653">
    <property type="entry name" value="DegT/StrS_aminotransferase"/>
</dbReference>
<dbReference type="PIRSF" id="PIRSF000390">
    <property type="entry name" value="PLP_StrS"/>
    <property type="match status" value="1"/>
</dbReference>
<name>A0ABU2ZMF6_9ALTE</name>
<keyword evidence="4" id="KW-0032">Aminotransferase</keyword>
<protein>
    <submittedName>
        <fullName evidence="4">UDP-4-amino-4, 6-dideoxy-N-acetyl-beta-L-altrosamine transaminase</fullName>
        <ecNumber evidence="4">2.6.1.92</ecNumber>
    </submittedName>
</protein>
<comment type="caution">
    <text evidence="4">The sequence shown here is derived from an EMBL/GenBank/DDBJ whole genome shotgun (WGS) entry which is preliminary data.</text>
</comment>
<keyword evidence="5" id="KW-1185">Reference proteome</keyword>
<proteinExistence type="inferred from homology"/>
<dbReference type="Gene3D" id="3.90.1150.10">
    <property type="entry name" value="Aspartate Aminotransferase, domain 1"/>
    <property type="match status" value="1"/>
</dbReference>
<dbReference type="PANTHER" id="PTHR30244:SF34">
    <property type="entry name" value="DTDP-4-AMINO-4,6-DIDEOXYGALACTOSE TRANSAMINASE"/>
    <property type="match status" value="1"/>
</dbReference>
<dbReference type="InterPro" id="IPR015422">
    <property type="entry name" value="PyrdxlP-dep_Trfase_small"/>
</dbReference>
<dbReference type="Proteomes" id="UP001253545">
    <property type="component" value="Unassembled WGS sequence"/>
</dbReference>
<dbReference type="EC" id="2.6.1.92" evidence="4"/>
<organism evidence="4 5">
    <name type="scientific">Glaciecola petra</name>
    <dbReference type="NCBI Taxonomy" id="3075602"/>
    <lineage>
        <taxon>Bacteria</taxon>
        <taxon>Pseudomonadati</taxon>
        <taxon>Pseudomonadota</taxon>
        <taxon>Gammaproteobacteria</taxon>
        <taxon>Alteromonadales</taxon>
        <taxon>Alteromonadaceae</taxon>
        <taxon>Glaciecola</taxon>
    </lineage>
</organism>
<dbReference type="InterPro" id="IPR020026">
    <property type="entry name" value="PseC"/>
</dbReference>
<dbReference type="RefSeq" id="WP_311367300.1">
    <property type="nucleotide sequence ID" value="NZ_JAVRHX010000001.1"/>
</dbReference>
<dbReference type="GO" id="GO:0008483">
    <property type="term" value="F:transaminase activity"/>
    <property type="evidence" value="ECO:0007669"/>
    <property type="project" value="UniProtKB-KW"/>
</dbReference>
<dbReference type="InterPro" id="IPR015421">
    <property type="entry name" value="PyrdxlP-dep_Trfase_major"/>
</dbReference>
<evidence type="ECO:0000313" key="5">
    <source>
        <dbReference type="Proteomes" id="UP001253545"/>
    </source>
</evidence>
<evidence type="ECO:0000256" key="2">
    <source>
        <dbReference type="ARBA" id="ARBA00037999"/>
    </source>
</evidence>
<dbReference type="CDD" id="cd00616">
    <property type="entry name" value="AHBA_syn"/>
    <property type="match status" value="1"/>
</dbReference>
<dbReference type="NCBIfam" id="TIGR03588">
    <property type="entry name" value="PseC"/>
    <property type="match status" value="1"/>
</dbReference>
<keyword evidence="1 3" id="KW-0663">Pyridoxal phosphate</keyword>
<dbReference type="EMBL" id="JAVRHX010000001">
    <property type="protein sequence ID" value="MDT0593803.1"/>
    <property type="molecule type" value="Genomic_DNA"/>
</dbReference>
<sequence length="382" mass="42449">MINYGKHSINQNDIAAVVDVLENQFLTQGQQGPLFEKALCHYTGAAHCTLVNSATSGLHVACMAIELGKGDILWTVPNSFAASANCARYCGAEVDFVDIDSTTRNISVVQLDNKLLQAQQNNALPKALVVVHFAGISCDMQAIRALCAPLKIAIIEDAAHSLGSQYLDKNVGNCQFSDIAVLSFHPVKSITTAEGGAIMTNNEKLAKKCQLYSKHGITRDTELMQGASEGPWYYQQLCLGYNYRLSDIHSALGLSQLSRVDEFIHKRRVIAAKYFDRLQNLPLKLPQIDNIDSASWHLYMVELTQHNRAEVYEALHANGIGVNVHYIPIHLHPYYQELGFEAGQFPVSENFYNHALTLPIYYDLSEDEQDRVISVLHDILAE</sequence>
<reference evidence="4 5" key="1">
    <citation type="submission" date="2023-09" db="EMBL/GenBank/DDBJ databases">
        <authorList>
            <person name="Rey-Velasco X."/>
        </authorList>
    </citation>
    <scope>NUCLEOTIDE SEQUENCE [LARGE SCALE GENOMIC DNA]</scope>
    <source>
        <strain evidence="4 5">P117</strain>
    </source>
</reference>
<keyword evidence="4" id="KW-0808">Transferase</keyword>
<dbReference type="Pfam" id="PF01041">
    <property type="entry name" value="DegT_DnrJ_EryC1"/>
    <property type="match status" value="1"/>
</dbReference>
<gene>
    <name evidence="4" type="primary">pseC</name>
    <name evidence="4" type="ORF">RM552_02955</name>
</gene>
<dbReference type="PANTHER" id="PTHR30244">
    <property type="entry name" value="TRANSAMINASE"/>
    <property type="match status" value="1"/>
</dbReference>
<evidence type="ECO:0000256" key="3">
    <source>
        <dbReference type="RuleBase" id="RU004508"/>
    </source>
</evidence>
<dbReference type="SUPFAM" id="SSF53383">
    <property type="entry name" value="PLP-dependent transferases"/>
    <property type="match status" value="1"/>
</dbReference>
<evidence type="ECO:0000256" key="1">
    <source>
        <dbReference type="ARBA" id="ARBA00022898"/>
    </source>
</evidence>
<dbReference type="InterPro" id="IPR015424">
    <property type="entry name" value="PyrdxlP-dep_Trfase"/>
</dbReference>
<accession>A0ABU2ZMF6</accession>
<dbReference type="Gene3D" id="3.40.640.10">
    <property type="entry name" value="Type I PLP-dependent aspartate aminotransferase-like (Major domain)"/>
    <property type="match status" value="1"/>
</dbReference>
<evidence type="ECO:0000313" key="4">
    <source>
        <dbReference type="EMBL" id="MDT0593803.1"/>
    </source>
</evidence>